<name>A0A919UAX0_9ACTN</name>
<evidence type="ECO:0000313" key="2">
    <source>
        <dbReference type="Proteomes" id="UP000660611"/>
    </source>
</evidence>
<organism evidence="1 2">
    <name type="scientific">Dactylosporangium siamense</name>
    <dbReference type="NCBI Taxonomy" id="685454"/>
    <lineage>
        <taxon>Bacteria</taxon>
        <taxon>Bacillati</taxon>
        <taxon>Actinomycetota</taxon>
        <taxon>Actinomycetes</taxon>
        <taxon>Micromonosporales</taxon>
        <taxon>Micromonosporaceae</taxon>
        <taxon>Dactylosporangium</taxon>
    </lineage>
</organism>
<keyword evidence="2" id="KW-1185">Reference proteome</keyword>
<sequence>MRANRRYGDDDPQEARLASFAARLTAHGCRASAGQVSRWESGQVMVPHRVVSGYERALGLPDKSLVGVVDALLRQATAHLAPSSLDRRVDPDDRAVHARAEDLLDRALGDGTMSGSDWDDLTILLCALKNVVMPTRLWGELATRLLAEQLVADGGAWRLRGEATHRLLWHPRSRPHVIAACAAVVRDPRCPIVIEPLAILDLATEPSVAALLLSQLTDPVDERAVRGALLASISKVRQRQFTADQLGRVAGIVVELLGDPRLHAAARPLAGELVGHLPPALRDRSVRRLRRTFDADLDLAGAVTEQRTAGADRSHRMVQRIVGRAVSSMPGYTDATPDEMLARLVDEMLFSTNLDVRLHAAQLAGATPFREPLAGAVCAELRRPPVIRDAVRACAILETLPFIATRRHRQLVETMLLAPGLDGATSSAAAWTISHIPGHSAPAFWSAALDRYRRTWLRHRSAHSRETLRGLTYALGIAGDTATLAAVRAHPDMPADSRHAAQWWAALPSVIRRSARL</sequence>
<dbReference type="RefSeq" id="WP_203850632.1">
    <property type="nucleotide sequence ID" value="NZ_BAAAVW010000020.1"/>
</dbReference>
<protein>
    <submittedName>
        <fullName evidence="1">Uncharacterized protein</fullName>
    </submittedName>
</protein>
<dbReference type="EMBL" id="BONQ01000110">
    <property type="protein sequence ID" value="GIG48939.1"/>
    <property type="molecule type" value="Genomic_DNA"/>
</dbReference>
<reference evidence="1" key="1">
    <citation type="submission" date="2021-01" db="EMBL/GenBank/DDBJ databases">
        <title>Whole genome shotgun sequence of Dactylosporangium siamense NBRC 106093.</title>
        <authorList>
            <person name="Komaki H."/>
            <person name="Tamura T."/>
        </authorList>
    </citation>
    <scope>NUCLEOTIDE SEQUENCE</scope>
    <source>
        <strain evidence="1">NBRC 106093</strain>
    </source>
</reference>
<evidence type="ECO:0000313" key="1">
    <source>
        <dbReference type="EMBL" id="GIG48939.1"/>
    </source>
</evidence>
<accession>A0A919UAX0</accession>
<proteinExistence type="predicted"/>
<gene>
    <name evidence="1" type="ORF">Dsi01nite_069800</name>
</gene>
<comment type="caution">
    <text evidence="1">The sequence shown here is derived from an EMBL/GenBank/DDBJ whole genome shotgun (WGS) entry which is preliminary data.</text>
</comment>
<dbReference type="Proteomes" id="UP000660611">
    <property type="component" value="Unassembled WGS sequence"/>
</dbReference>
<dbReference type="AlphaFoldDB" id="A0A919UAX0"/>